<reference evidence="1" key="1">
    <citation type="submission" date="2018-01" db="EMBL/GenBank/DDBJ databases">
        <title>An insight into the sialome of Amazonian anophelines.</title>
        <authorList>
            <person name="Ribeiro J.M."/>
            <person name="Scarpassa V."/>
            <person name="Calvo E."/>
        </authorList>
    </citation>
    <scope>NUCLEOTIDE SEQUENCE</scope>
</reference>
<accession>A0A2M4DKG3</accession>
<evidence type="ECO:0000313" key="1">
    <source>
        <dbReference type="EMBL" id="MBW78024.1"/>
    </source>
</evidence>
<dbReference type="AlphaFoldDB" id="A0A2M4DKG3"/>
<organism evidence="1">
    <name type="scientific">Anopheles darlingi</name>
    <name type="common">Mosquito</name>
    <dbReference type="NCBI Taxonomy" id="43151"/>
    <lineage>
        <taxon>Eukaryota</taxon>
        <taxon>Metazoa</taxon>
        <taxon>Ecdysozoa</taxon>
        <taxon>Arthropoda</taxon>
        <taxon>Hexapoda</taxon>
        <taxon>Insecta</taxon>
        <taxon>Pterygota</taxon>
        <taxon>Neoptera</taxon>
        <taxon>Endopterygota</taxon>
        <taxon>Diptera</taxon>
        <taxon>Nematocera</taxon>
        <taxon>Culicoidea</taxon>
        <taxon>Culicidae</taxon>
        <taxon>Anophelinae</taxon>
        <taxon>Anopheles</taxon>
    </lineage>
</organism>
<sequence length="76" mass="8543">MLMERALFLPFSKCLKIYKLFAIYAVFPALPNFASALLPCLHHLRQRSLTAHGAFPENYPHMLIPSHLPSSCDSSA</sequence>
<name>A0A2M4DKG3_ANODA</name>
<protein>
    <submittedName>
        <fullName evidence="1">Uncharacterized protein</fullName>
    </submittedName>
</protein>
<proteinExistence type="predicted"/>
<dbReference type="EMBL" id="GGFL01013846">
    <property type="protein sequence ID" value="MBW78024.1"/>
    <property type="molecule type" value="Transcribed_RNA"/>
</dbReference>